<feature type="transmembrane region" description="Helical" evidence="1">
    <location>
        <begin position="144"/>
        <end position="165"/>
    </location>
</feature>
<dbReference type="RefSeq" id="XP_044541586.1">
    <property type="nucleotide sequence ID" value="XM_044690252.1"/>
</dbReference>
<dbReference type="Proteomes" id="UP000816034">
    <property type="component" value="Unassembled WGS sequence"/>
</dbReference>
<gene>
    <name evidence="3" type="ORF">C9374_014282</name>
</gene>
<protein>
    <submittedName>
        <fullName evidence="3">Uncharacterized protein</fullName>
    </submittedName>
</protein>
<dbReference type="GeneID" id="68106735"/>
<comment type="caution">
    <text evidence="3">The sequence shown here is derived from an EMBL/GenBank/DDBJ whole genome shotgun (WGS) entry which is preliminary data.</text>
</comment>
<reference evidence="3 4" key="1">
    <citation type="journal article" date="2018" name="BMC Genomics">
        <title>The genome of Naegleria lovaniensis, the basis for a comparative approach to unravel pathogenicity factors of the human pathogenic amoeba N. fowleri.</title>
        <authorList>
            <person name="Liechti N."/>
            <person name="Schurch N."/>
            <person name="Bruggmann R."/>
            <person name="Wittwer M."/>
        </authorList>
    </citation>
    <scope>NUCLEOTIDE SEQUENCE [LARGE SCALE GENOMIC DNA]</scope>
    <source>
        <strain evidence="3 4">ATCC 30569</strain>
    </source>
</reference>
<accession>A0AA88KDJ0</accession>
<feature type="transmembrane region" description="Helical" evidence="1">
    <location>
        <begin position="45"/>
        <end position="68"/>
    </location>
</feature>
<keyword evidence="2" id="KW-0732">Signal</keyword>
<evidence type="ECO:0000256" key="2">
    <source>
        <dbReference type="SAM" id="SignalP"/>
    </source>
</evidence>
<organism evidence="3 4">
    <name type="scientific">Naegleria lovaniensis</name>
    <name type="common">Amoeba</name>
    <dbReference type="NCBI Taxonomy" id="51637"/>
    <lineage>
        <taxon>Eukaryota</taxon>
        <taxon>Discoba</taxon>
        <taxon>Heterolobosea</taxon>
        <taxon>Tetramitia</taxon>
        <taxon>Eutetramitia</taxon>
        <taxon>Vahlkampfiidae</taxon>
        <taxon>Naegleria</taxon>
    </lineage>
</organism>
<dbReference type="EMBL" id="PYSW02000084">
    <property type="protein sequence ID" value="KAG2370722.1"/>
    <property type="molecule type" value="Genomic_DNA"/>
</dbReference>
<feature type="transmembrane region" description="Helical" evidence="1">
    <location>
        <begin position="89"/>
        <end position="108"/>
    </location>
</feature>
<keyword evidence="1" id="KW-1133">Transmembrane helix</keyword>
<evidence type="ECO:0000256" key="1">
    <source>
        <dbReference type="SAM" id="Phobius"/>
    </source>
</evidence>
<feature type="signal peptide" evidence="2">
    <location>
        <begin position="1"/>
        <end position="24"/>
    </location>
</feature>
<evidence type="ECO:0000313" key="4">
    <source>
        <dbReference type="Proteomes" id="UP000816034"/>
    </source>
</evidence>
<keyword evidence="4" id="KW-1185">Reference proteome</keyword>
<feature type="chain" id="PRO_5041695530" evidence="2">
    <location>
        <begin position="25"/>
        <end position="184"/>
    </location>
</feature>
<dbReference type="AlphaFoldDB" id="A0AA88KDJ0"/>
<keyword evidence="1" id="KW-0812">Transmembrane</keyword>
<keyword evidence="1" id="KW-0472">Membrane</keyword>
<sequence>MAKTPPSPYLVLGLVLFIASLCLTIPSESHDHCSHVFLSNERVLTVLYSLFIIPVTIAILFLTVVFAMGFRRNDFSCSDLETTYTNYMILYLGIGFYFAMGVFWKMWIERLSSPLYTEEYLKENILTEKQCHDHTTRVSILKKMLMAIGSVLILVFGFFVAYEVYFKIQRNRNITTSHANSMSV</sequence>
<proteinExistence type="predicted"/>
<name>A0AA88KDJ0_NAELO</name>
<evidence type="ECO:0000313" key="3">
    <source>
        <dbReference type="EMBL" id="KAG2370722.1"/>
    </source>
</evidence>